<dbReference type="InterPro" id="IPR018108">
    <property type="entry name" value="MCP_transmembrane"/>
</dbReference>
<organism evidence="11 12">
    <name type="scientific">Chlamydomonas eustigma</name>
    <dbReference type="NCBI Taxonomy" id="1157962"/>
    <lineage>
        <taxon>Eukaryota</taxon>
        <taxon>Viridiplantae</taxon>
        <taxon>Chlorophyta</taxon>
        <taxon>core chlorophytes</taxon>
        <taxon>Chlorophyceae</taxon>
        <taxon>CS clade</taxon>
        <taxon>Chlamydomonadales</taxon>
        <taxon>Chlamydomonadaceae</taxon>
        <taxon>Chlamydomonas</taxon>
    </lineage>
</organism>
<dbReference type="AlphaFoldDB" id="A0A250XJZ7"/>
<keyword evidence="5" id="KW-0677">Repeat</keyword>
<dbReference type="PANTHER" id="PTHR45683">
    <property type="entry name" value="MITOCHONDRIAL NICOTINAMIDE ADENINE DINUCLEOTIDE TRANSPORTER 1-RELATED-RELATED"/>
    <property type="match status" value="1"/>
</dbReference>
<feature type="transmembrane region" description="Helical" evidence="10">
    <location>
        <begin position="164"/>
        <end position="188"/>
    </location>
</feature>
<feature type="repeat" description="Solcar" evidence="8">
    <location>
        <begin position="63"/>
        <end position="150"/>
    </location>
</feature>
<dbReference type="OrthoDB" id="10266426at2759"/>
<name>A0A250XJZ7_9CHLO</name>
<comment type="similarity">
    <text evidence="2 9">Belongs to the mitochondrial carrier (TC 2.A.29) family.</text>
</comment>
<dbReference type="STRING" id="1157962.A0A250XJZ7"/>
<dbReference type="Pfam" id="PF00153">
    <property type="entry name" value="Mito_carr"/>
    <property type="match status" value="3"/>
</dbReference>
<dbReference type="InterPro" id="IPR023395">
    <property type="entry name" value="MCP_dom_sf"/>
</dbReference>
<comment type="caution">
    <text evidence="11">The sequence shown here is derived from an EMBL/GenBank/DDBJ whole genome shotgun (WGS) entry which is preliminary data.</text>
</comment>
<evidence type="ECO:0008006" key="13">
    <source>
        <dbReference type="Google" id="ProtNLM"/>
    </source>
</evidence>
<accession>A0A250XJZ7</accession>
<dbReference type="FunFam" id="1.50.40.10:FF:000075">
    <property type="entry name" value="Nicotinamide adenine dinucleotide transporter 2, mitochondrial"/>
    <property type="match status" value="1"/>
</dbReference>
<comment type="subcellular location">
    <subcellularLocation>
        <location evidence="1">Membrane</location>
        <topology evidence="1">Multi-pass membrane protein</topology>
    </subcellularLocation>
</comment>
<evidence type="ECO:0000313" key="12">
    <source>
        <dbReference type="Proteomes" id="UP000232323"/>
    </source>
</evidence>
<proteinExistence type="inferred from homology"/>
<dbReference type="Proteomes" id="UP000232323">
    <property type="component" value="Unassembled WGS sequence"/>
</dbReference>
<evidence type="ECO:0000256" key="7">
    <source>
        <dbReference type="ARBA" id="ARBA00023136"/>
    </source>
</evidence>
<evidence type="ECO:0000256" key="9">
    <source>
        <dbReference type="RuleBase" id="RU000488"/>
    </source>
</evidence>
<evidence type="ECO:0000256" key="1">
    <source>
        <dbReference type="ARBA" id="ARBA00004141"/>
    </source>
</evidence>
<dbReference type="GO" id="GO:0016020">
    <property type="term" value="C:membrane"/>
    <property type="evidence" value="ECO:0007669"/>
    <property type="project" value="UniProtKB-SubCell"/>
</dbReference>
<sequence>MDAKRLVTTEISELKRATVKLVRLKSVESWKDSSRSNAVSTCALRKRDPSWKFQIMVQSPNFENEIINAFSGAIAGALTATFVCPLDVLKTRLQVQRISERHGGGIAKGLANIVRQEGLKGLYRGLGPTLVALLPNWAVYFTVYDKLKHTFSQGPGGQQLSPTPAIHMAAAASAGIATLLVTNPLWVIKTRMQTQNMSLANRPMHMRAYKGTFDALARITREEGLRGLYSGLAPSLMGVLHVAIQFPLYEHCKTSLAEGTDRTPDELSASELVMSSAASKMVASTVTYPHEVVRSYMHVSGSGPMEGLSHACRTIWLEDGIKGFYRGCATNLLRTTPAAALTFTSFELIARALRTLLEGRQS</sequence>
<dbReference type="GO" id="GO:0015215">
    <property type="term" value="F:nucleotide transmembrane transporter activity"/>
    <property type="evidence" value="ECO:0007669"/>
    <property type="project" value="UniProtKB-ARBA"/>
</dbReference>
<evidence type="ECO:0000256" key="6">
    <source>
        <dbReference type="ARBA" id="ARBA00022989"/>
    </source>
</evidence>
<keyword evidence="3 9" id="KW-0813">Transport</keyword>
<feature type="repeat" description="Solcar" evidence="8">
    <location>
        <begin position="267"/>
        <end position="352"/>
    </location>
</feature>
<evidence type="ECO:0000256" key="3">
    <source>
        <dbReference type="ARBA" id="ARBA00022448"/>
    </source>
</evidence>
<keyword evidence="4 8" id="KW-0812">Transmembrane</keyword>
<dbReference type="SUPFAM" id="SSF103506">
    <property type="entry name" value="Mitochondrial carrier"/>
    <property type="match status" value="1"/>
</dbReference>
<evidence type="ECO:0000256" key="4">
    <source>
        <dbReference type="ARBA" id="ARBA00022692"/>
    </source>
</evidence>
<evidence type="ECO:0000256" key="2">
    <source>
        <dbReference type="ARBA" id="ARBA00006375"/>
    </source>
</evidence>
<evidence type="ECO:0000256" key="8">
    <source>
        <dbReference type="PROSITE-ProRule" id="PRU00282"/>
    </source>
</evidence>
<reference evidence="11 12" key="1">
    <citation type="submission" date="2017-08" db="EMBL/GenBank/DDBJ databases">
        <title>Acidophilic green algal genome provides insights into adaptation to an acidic environment.</title>
        <authorList>
            <person name="Hirooka S."/>
            <person name="Hirose Y."/>
            <person name="Kanesaki Y."/>
            <person name="Higuchi S."/>
            <person name="Fujiwara T."/>
            <person name="Onuma R."/>
            <person name="Era A."/>
            <person name="Ohbayashi R."/>
            <person name="Uzuka A."/>
            <person name="Nozaki H."/>
            <person name="Yoshikawa H."/>
            <person name="Miyagishima S.Y."/>
        </authorList>
    </citation>
    <scope>NUCLEOTIDE SEQUENCE [LARGE SCALE GENOMIC DNA]</scope>
    <source>
        <strain evidence="11 12">NIES-2499</strain>
    </source>
</reference>
<keyword evidence="12" id="KW-1185">Reference proteome</keyword>
<dbReference type="InterPro" id="IPR002067">
    <property type="entry name" value="MCP"/>
</dbReference>
<dbReference type="Gene3D" id="1.50.40.10">
    <property type="entry name" value="Mitochondrial carrier domain"/>
    <property type="match status" value="1"/>
</dbReference>
<dbReference type="InterPro" id="IPR044712">
    <property type="entry name" value="SLC25A32-like"/>
</dbReference>
<evidence type="ECO:0000256" key="10">
    <source>
        <dbReference type="SAM" id="Phobius"/>
    </source>
</evidence>
<gene>
    <name evidence="11" type="ORF">CEUSTIGMA_g10675.t1</name>
</gene>
<keyword evidence="7 8" id="KW-0472">Membrane</keyword>
<protein>
    <recommendedName>
        <fullName evidence="13">Mitochondrial carrier protein</fullName>
    </recommendedName>
</protein>
<feature type="transmembrane region" description="Helical" evidence="10">
    <location>
        <begin position="125"/>
        <end position="144"/>
    </location>
</feature>
<dbReference type="PROSITE" id="PS50920">
    <property type="entry name" value="SOLCAR"/>
    <property type="match status" value="3"/>
</dbReference>
<evidence type="ECO:0000256" key="5">
    <source>
        <dbReference type="ARBA" id="ARBA00022737"/>
    </source>
</evidence>
<dbReference type="PRINTS" id="PR00926">
    <property type="entry name" value="MITOCARRIER"/>
</dbReference>
<feature type="repeat" description="Solcar" evidence="8">
    <location>
        <begin position="162"/>
        <end position="255"/>
    </location>
</feature>
<keyword evidence="6 10" id="KW-1133">Transmembrane helix</keyword>
<dbReference type="EMBL" id="BEGY01000094">
    <property type="protein sequence ID" value="GAX83249.1"/>
    <property type="molecule type" value="Genomic_DNA"/>
</dbReference>
<evidence type="ECO:0000313" key="11">
    <source>
        <dbReference type="EMBL" id="GAX83249.1"/>
    </source>
</evidence>